<feature type="transmembrane region" description="Helical" evidence="6">
    <location>
        <begin position="167"/>
        <end position="188"/>
    </location>
</feature>
<dbReference type="Proteomes" id="UP001595904">
    <property type="component" value="Unassembled WGS sequence"/>
</dbReference>
<comment type="caution">
    <text evidence="8">The sequence shown here is derived from an EMBL/GenBank/DDBJ whole genome shotgun (WGS) entry which is preliminary data.</text>
</comment>
<dbReference type="PIRSF" id="PIRSF006648">
    <property type="entry name" value="DrrB"/>
    <property type="match status" value="1"/>
</dbReference>
<feature type="transmembrane region" description="Helical" evidence="6">
    <location>
        <begin position="20"/>
        <end position="43"/>
    </location>
</feature>
<evidence type="ECO:0000259" key="7">
    <source>
        <dbReference type="PROSITE" id="PS51012"/>
    </source>
</evidence>
<sequence length="253" mass="27179">MRWIGFKTLVRRECGVIVRFWIVTLAPPAVMTALYVTIFGGVVGQQIDGWHGVDYIHYLSPGLILLWVIPYSFAHTAAGLLGARSFRFIEEILVTPLPNWVVMMGYVAGGMVRGLLVGLVATIATLLFTQLSIHSVFVSVSVLSLAALVASAGGFITALFAKTFEQVNLIQGSVLTPLTYLGGVFVSISTMPDWAQALSVANPMFYMVDAFRYGFLGVSDGPAGTALAIILALGVVLMFAAMKIMARGIGIRE</sequence>
<evidence type="ECO:0000256" key="6">
    <source>
        <dbReference type="RuleBase" id="RU361157"/>
    </source>
</evidence>
<evidence type="ECO:0000256" key="1">
    <source>
        <dbReference type="ARBA" id="ARBA00004141"/>
    </source>
</evidence>
<feature type="transmembrane region" description="Helical" evidence="6">
    <location>
        <begin position="223"/>
        <end position="242"/>
    </location>
</feature>
<feature type="transmembrane region" description="Helical" evidence="6">
    <location>
        <begin position="134"/>
        <end position="160"/>
    </location>
</feature>
<dbReference type="InterPro" id="IPR052522">
    <property type="entry name" value="ABC-2_transport_permease"/>
</dbReference>
<evidence type="ECO:0000313" key="9">
    <source>
        <dbReference type="Proteomes" id="UP001595904"/>
    </source>
</evidence>
<dbReference type="RefSeq" id="WP_380595157.1">
    <property type="nucleotide sequence ID" value="NZ_JBHSDU010000001.1"/>
</dbReference>
<dbReference type="Pfam" id="PF01061">
    <property type="entry name" value="ABC2_membrane"/>
    <property type="match status" value="1"/>
</dbReference>
<comment type="similarity">
    <text evidence="2 6">Belongs to the ABC-2 integral membrane protein family.</text>
</comment>
<proteinExistence type="inferred from homology"/>
<dbReference type="InterPro" id="IPR013525">
    <property type="entry name" value="ABC2_TM"/>
</dbReference>
<dbReference type="InterPro" id="IPR000412">
    <property type="entry name" value="ABC_2_transport"/>
</dbReference>
<evidence type="ECO:0000256" key="3">
    <source>
        <dbReference type="ARBA" id="ARBA00022692"/>
    </source>
</evidence>
<gene>
    <name evidence="8" type="ORF">ACFPN2_03870</name>
</gene>
<keyword evidence="9" id="KW-1185">Reference proteome</keyword>
<evidence type="ECO:0000256" key="5">
    <source>
        <dbReference type="ARBA" id="ARBA00023136"/>
    </source>
</evidence>
<dbReference type="InterPro" id="IPR047817">
    <property type="entry name" value="ABC2_TM_bact-type"/>
</dbReference>
<keyword evidence="3 6" id="KW-0812">Transmembrane</keyword>
<evidence type="ECO:0000256" key="2">
    <source>
        <dbReference type="ARBA" id="ARBA00007783"/>
    </source>
</evidence>
<dbReference type="NCBIfam" id="NF011648">
    <property type="entry name" value="PRK15066.1"/>
    <property type="match status" value="1"/>
</dbReference>
<feature type="domain" description="ABC transmembrane type-2" evidence="7">
    <location>
        <begin position="19"/>
        <end position="248"/>
    </location>
</feature>
<keyword evidence="6" id="KW-0813">Transport</keyword>
<dbReference type="PROSITE" id="PS51012">
    <property type="entry name" value="ABC_TM2"/>
    <property type="match status" value="1"/>
</dbReference>
<dbReference type="EMBL" id="JBHSDU010000001">
    <property type="protein sequence ID" value="MFC4308212.1"/>
    <property type="molecule type" value="Genomic_DNA"/>
</dbReference>
<reference evidence="9" key="1">
    <citation type="journal article" date="2019" name="Int. J. Syst. Evol. Microbiol.">
        <title>The Global Catalogue of Microorganisms (GCM) 10K type strain sequencing project: providing services to taxonomists for standard genome sequencing and annotation.</title>
        <authorList>
            <consortium name="The Broad Institute Genomics Platform"/>
            <consortium name="The Broad Institute Genome Sequencing Center for Infectious Disease"/>
            <person name="Wu L."/>
            <person name="Ma J."/>
        </authorList>
    </citation>
    <scope>NUCLEOTIDE SEQUENCE [LARGE SCALE GENOMIC DNA]</scope>
    <source>
        <strain evidence="9">CGMCC 1.10759</strain>
    </source>
</reference>
<dbReference type="PANTHER" id="PTHR43332">
    <property type="entry name" value="INNER MEMBRANE TRANSPORT PERMEASE YADH-RELATED"/>
    <property type="match status" value="1"/>
</dbReference>
<protein>
    <recommendedName>
        <fullName evidence="6">Transport permease protein</fullName>
    </recommendedName>
</protein>
<organism evidence="8 9">
    <name type="scientific">Steroidobacter flavus</name>
    <dbReference type="NCBI Taxonomy" id="1842136"/>
    <lineage>
        <taxon>Bacteria</taxon>
        <taxon>Pseudomonadati</taxon>
        <taxon>Pseudomonadota</taxon>
        <taxon>Gammaproteobacteria</taxon>
        <taxon>Steroidobacterales</taxon>
        <taxon>Steroidobacteraceae</taxon>
        <taxon>Steroidobacter</taxon>
    </lineage>
</organism>
<dbReference type="PANTHER" id="PTHR43332:SF2">
    <property type="entry name" value="INNER MEMBRANE TRANSPORT PERMEASE YADH"/>
    <property type="match status" value="1"/>
</dbReference>
<evidence type="ECO:0000256" key="4">
    <source>
        <dbReference type="ARBA" id="ARBA00022989"/>
    </source>
</evidence>
<feature type="transmembrane region" description="Helical" evidence="6">
    <location>
        <begin position="63"/>
        <end position="83"/>
    </location>
</feature>
<evidence type="ECO:0000313" key="8">
    <source>
        <dbReference type="EMBL" id="MFC4308212.1"/>
    </source>
</evidence>
<comment type="subcellular location">
    <subcellularLocation>
        <location evidence="6">Cell inner membrane</location>
        <topology evidence="6">Multi-pass membrane protein</topology>
    </subcellularLocation>
    <subcellularLocation>
        <location evidence="1">Membrane</location>
        <topology evidence="1">Multi-pass membrane protein</topology>
    </subcellularLocation>
</comment>
<keyword evidence="5 6" id="KW-0472">Membrane</keyword>
<accession>A0ABV8SL20</accession>
<keyword evidence="6" id="KW-1003">Cell membrane</keyword>
<feature type="transmembrane region" description="Helical" evidence="6">
    <location>
        <begin position="104"/>
        <end position="128"/>
    </location>
</feature>
<keyword evidence="4 6" id="KW-1133">Transmembrane helix</keyword>
<name>A0ABV8SL20_9GAMM</name>